<proteinExistence type="inferred from homology"/>
<evidence type="ECO:0000313" key="4">
    <source>
        <dbReference type="EMBL" id="PWE31532.1"/>
    </source>
</evidence>
<evidence type="ECO:0000256" key="2">
    <source>
        <dbReference type="RuleBase" id="RU003749"/>
    </source>
</evidence>
<dbReference type="Gene3D" id="3.30.750.24">
    <property type="entry name" value="STAS domain"/>
    <property type="match status" value="1"/>
</dbReference>
<reference evidence="4 5" key="1">
    <citation type="submission" date="2018-05" db="EMBL/GenBank/DDBJ databases">
        <title>Pararhodobacter marina sp. nov., isolated from deep-sea water of the Indian Ocean.</title>
        <authorList>
            <person name="Lai Q.Sr."/>
            <person name="Liu X."/>
            <person name="Shao Z."/>
        </authorList>
    </citation>
    <scope>NUCLEOTIDE SEQUENCE [LARGE SCALE GENOMIC DNA]</scope>
    <source>
        <strain evidence="4 5">CIC4N-9</strain>
    </source>
</reference>
<dbReference type="GO" id="GO:0043856">
    <property type="term" value="F:anti-sigma factor antagonist activity"/>
    <property type="evidence" value="ECO:0007669"/>
    <property type="project" value="InterPro"/>
</dbReference>
<name>A0A2U2CI38_9RHOB</name>
<dbReference type="NCBIfam" id="TIGR00377">
    <property type="entry name" value="ant_ant_sig"/>
    <property type="match status" value="1"/>
</dbReference>
<dbReference type="OrthoDB" id="9796076at2"/>
<dbReference type="GeneID" id="94363355"/>
<dbReference type="PROSITE" id="PS50801">
    <property type="entry name" value="STAS"/>
    <property type="match status" value="1"/>
</dbReference>
<dbReference type="RefSeq" id="WP_109531333.1">
    <property type="nucleotide sequence ID" value="NZ_CAXPUO010000052.1"/>
</dbReference>
<dbReference type="Pfam" id="PF01740">
    <property type="entry name" value="STAS"/>
    <property type="match status" value="1"/>
</dbReference>
<dbReference type="CDD" id="cd07043">
    <property type="entry name" value="STAS_anti-anti-sigma_factors"/>
    <property type="match status" value="1"/>
</dbReference>
<dbReference type="InterPro" id="IPR003658">
    <property type="entry name" value="Anti-sigma_ant"/>
</dbReference>
<organism evidence="4 5">
    <name type="scientific">Pararhodobacter marinus</name>
    <dbReference type="NCBI Taxonomy" id="2184063"/>
    <lineage>
        <taxon>Bacteria</taxon>
        <taxon>Pseudomonadati</taxon>
        <taxon>Pseudomonadota</taxon>
        <taxon>Alphaproteobacteria</taxon>
        <taxon>Rhodobacterales</taxon>
        <taxon>Paracoccaceae</taxon>
        <taxon>Pararhodobacter</taxon>
    </lineage>
</organism>
<sequence length="111" mass="11793">MDIATSRAGDSLVVRVNDTRIDASVAIAFKEAVRRAADAAGNPVILDLGRVRFIDSSGLGAVVAVMKLLAPDRKLELAALTPPVDKVFRLTRMDSVFTIHPQPPGDLQATA</sequence>
<evidence type="ECO:0000313" key="5">
    <source>
        <dbReference type="Proteomes" id="UP000244940"/>
    </source>
</evidence>
<comment type="similarity">
    <text evidence="1 2">Belongs to the anti-sigma-factor antagonist family.</text>
</comment>
<keyword evidence="5" id="KW-1185">Reference proteome</keyword>
<dbReference type="InterPro" id="IPR002645">
    <property type="entry name" value="STAS_dom"/>
</dbReference>
<dbReference type="InterPro" id="IPR036513">
    <property type="entry name" value="STAS_dom_sf"/>
</dbReference>
<evidence type="ECO:0000256" key="1">
    <source>
        <dbReference type="ARBA" id="ARBA00009013"/>
    </source>
</evidence>
<dbReference type="SUPFAM" id="SSF52091">
    <property type="entry name" value="SpoIIaa-like"/>
    <property type="match status" value="1"/>
</dbReference>
<dbReference type="PANTHER" id="PTHR33495">
    <property type="entry name" value="ANTI-SIGMA FACTOR ANTAGONIST TM_1081-RELATED-RELATED"/>
    <property type="match status" value="1"/>
</dbReference>
<evidence type="ECO:0000259" key="3">
    <source>
        <dbReference type="PROSITE" id="PS50801"/>
    </source>
</evidence>
<dbReference type="EMBL" id="QEYD01000001">
    <property type="protein sequence ID" value="PWE31532.1"/>
    <property type="molecule type" value="Genomic_DNA"/>
</dbReference>
<dbReference type="PANTHER" id="PTHR33495:SF2">
    <property type="entry name" value="ANTI-SIGMA FACTOR ANTAGONIST TM_1081-RELATED"/>
    <property type="match status" value="1"/>
</dbReference>
<dbReference type="Proteomes" id="UP000244940">
    <property type="component" value="Unassembled WGS sequence"/>
</dbReference>
<comment type="caution">
    <text evidence="4">The sequence shown here is derived from an EMBL/GenBank/DDBJ whole genome shotgun (WGS) entry which is preliminary data.</text>
</comment>
<accession>A0A2U2CI38</accession>
<gene>
    <name evidence="4" type="ORF">C4N9_00490</name>
</gene>
<dbReference type="AlphaFoldDB" id="A0A2U2CI38"/>
<protein>
    <recommendedName>
        <fullName evidence="2">Anti-sigma factor antagonist</fullName>
    </recommendedName>
</protein>
<feature type="domain" description="STAS" evidence="3">
    <location>
        <begin position="21"/>
        <end position="111"/>
    </location>
</feature>